<name>A0A1W1CB37_9ZZZZ</name>
<evidence type="ECO:0000256" key="4">
    <source>
        <dbReference type="ARBA" id="ARBA00022827"/>
    </source>
</evidence>
<proteinExistence type="inferred from homology"/>
<keyword evidence="5 7" id="KW-0560">Oxidoreductase</keyword>
<evidence type="ECO:0000256" key="1">
    <source>
        <dbReference type="ARBA" id="ARBA00001974"/>
    </source>
</evidence>
<dbReference type="PANTHER" id="PTHR11530:SF11">
    <property type="entry name" value="D-ASPARTATE OXIDASE"/>
    <property type="match status" value="1"/>
</dbReference>
<dbReference type="InterPro" id="IPR036188">
    <property type="entry name" value="FAD/NAD-bd_sf"/>
</dbReference>
<dbReference type="GO" id="GO:0043799">
    <property type="term" value="F:glycine oxidase activity"/>
    <property type="evidence" value="ECO:0007669"/>
    <property type="project" value="UniProtKB-EC"/>
</dbReference>
<protein>
    <submittedName>
        <fullName evidence="7">Glycine oxidase ThiO</fullName>
        <ecNumber evidence="7">1.4.3.19</ecNumber>
    </submittedName>
</protein>
<evidence type="ECO:0000313" key="7">
    <source>
        <dbReference type="EMBL" id="SFV62984.1"/>
    </source>
</evidence>
<sequence>MNIAIVGAGLVGRVLALNLLKSKEHTVTLFEKDSKEATAAAGFTAAGMLAPFAELETAESAIFELGRRSMELWKPLLKEVGVFDGCKLDGTVITAHPQDMSELTHFIDTLQSKVEEAKDIEMLDSIGLGELEPELEHHKKAFYIKDEGYVDAQRFMAFSTNYFDRQANVVWREFSKVEKLEAHTVYVKGEKEHFDWVFDARGLGAKEYFSDLRGVRGEVIWLESNEIDITRPTRLLHPRYKIYIVPRGNGCEGIDLEYCKECKLSQSSGSKRYIVGATEIESEDLSPISVRSNMELLSAVFATHPKFGEARIVNTETNCRPAFKDNLPRIENEKGLTRINGLYRHGYLLSPAIVEKALNEGIFK</sequence>
<dbReference type="EC" id="1.4.3.19" evidence="7"/>
<dbReference type="AlphaFoldDB" id="A0A1W1CB37"/>
<dbReference type="InterPro" id="IPR006076">
    <property type="entry name" value="FAD-dep_OxRdtase"/>
</dbReference>
<dbReference type="Pfam" id="PF01266">
    <property type="entry name" value="DAO"/>
    <property type="match status" value="1"/>
</dbReference>
<comment type="similarity">
    <text evidence="2">Belongs to the DAMOX/DASOX family.</text>
</comment>
<feature type="domain" description="FAD dependent oxidoreductase" evidence="6">
    <location>
        <begin position="3"/>
        <end position="353"/>
    </location>
</feature>
<keyword evidence="4" id="KW-0274">FAD</keyword>
<keyword evidence="3" id="KW-0285">Flavoprotein</keyword>
<gene>
    <name evidence="7" type="ORF">MNB_SV-3-1614</name>
</gene>
<dbReference type="Gene3D" id="3.30.9.10">
    <property type="entry name" value="D-Amino Acid Oxidase, subunit A, domain 2"/>
    <property type="match status" value="1"/>
</dbReference>
<dbReference type="InterPro" id="IPR023209">
    <property type="entry name" value="DAO"/>
</dbReference>
<comment type="cofactor">
    <cofactor evidence="1">
        <name>FAD</name>
        <dbReference type="ChEBI" id="CHEBI:57692"/>
    </cofactor>
</comment>
<dbReference type="Gene3D" id="3.50.50.60">
    <property type="entry name" value="FAD/NAD(P)-binding domain"/>
    <property type="match status" value="1"/>
</dbReference>
<reference evidence="7" key="1">
    <citation type="submission" date="2016-10" db="EMBL/GenBank/DDBJ databases">
        <authorList>
            <person name="de Groot N.N."/>
        </authorList>
    </citation>
    <scope>NUCLEOTIDE SEQUENCE</scope>
</reference>
<evidence type="ECO:0000256" key="3">
    <source>
        <dbReference type="ARBA" id="ARBA00022630"/>
    </source>
</evidence>
<evidence type="ECO:0000256" key="2">
    <source>
        <dbReference type="ARBA" id="ARBA00006730"/>
    </source>
</evidence>
<dbReference type="PANTHER" id="PTHR11530">
    <property type="entry name" value="D-AMINO ACID OXIDASE"/>
    <property type="match status" value="1"/>
</dbReference>
<dbReference type="GO" id="GO:0071949">
    <property type="term" value="F:FAD binding"/>
    <property type="evidence" value="ECO:0007669"/>
    <property type="project" value="InterPro"/>
</dbReference>
<accession>A0A1W1CB37</accession>
<evidence type="ECO:0000256" key="5">
    <source>
        <dbReference type="ARBA" id="ARBA00023002"/>
    </source>
</evidence>
<dbReference type="SUPFAM" id="SSF51971">
    <property type="entry name" value="Nucleotide-binding domain"/>
    <property type="match status" value="1"/>
</dbReference>
<dbReference type="GO" id="GO:0003884">
    <property type="term" value="F:D-amino-acid oxidase activity"/>
    <property type="evidence" value="ECO:0007669"/>
    <property type="project" value="InterPro"/>
</dbReference>
<dbReference type="GO" id="GO:0046416">
    <property type="term" value="P:D-amino acid metabolic process"/>
    <property type="evidence" value="ECO:0007669"/>
    <property type="project" value="InterPro"/>
</dbReference>
<dbReference type="SUPFAM" id="SSF54373">
    <property type="entry name" value="FAD-linked reductases, C-terminal domain"/>
    <property type="match status" value="1"/>
</dbReference>
<organism evidence="7">
    <name type="scientific">hydrothermal vent metagenome</name>
    <dbReference type="NCBI Taxonomy" id="652676"/>
    <lineage>
        <taxon>unclassified sequences</taxon>
        <taxon>metagenomes</taxon>
        <taxon>ecological metagenomes</taxon>
    </lineage>
</organism>
<evidence type="ECO:0000259" key="6">
    <source>
        <dbReference type="Pfam" id="PF01266"/>
    </source>
</evidence>
<dbReference type="EMBL" id="FPHI01000023">
    <property type="protein sequence ID" value="SFV62984.1"/>
    <property type="molecule type" value="Genomic_DNA"/>
</dbReference>